<comment type="caution">
    <text evidence="1">The sequence shown here is derived from an EMBL/GenBank/DDBJ whole genome shotgun (WGS) entry which is preliminary data.</text>
</comment>
<gene>
    <name evidence="1" type="ORF">O6H91_19G072400</name>
</gene>
<reference evidence="2" key="1">
    <citation type="journal article" date="2024" name="Proc. Natl. Acad. Sci. U.S.A.">
        <title>Extraordinary preservation of gene collinearity over three hundred million years revealed in homosporous lycophytes.</title>
        <authorList>
            <person name="Li C."/>
            <person name="Wickell D."/>
            <person name="Kuo L.Y."/>
            <person name="Chen X."/>
            <person name="Nie B."/>
            <person name="Liao X."/>
            <person name="Peng D."/>
            <person name="Ji J."/>
            <person name="Jenkins J."/>
            <person name="Williams M."/>
            <person name="Shu S."/>
            <person name="Plott C."/>
            <person name="Barry K."/>
            <person name="Rajasekar S."/>
            <person name="Grimwood J."/>
            <person name="Han X."/>
            <person name="Sun S."/>
            <person name="Hou Z."/>
            <person name="He W."/>
            <person name="Dai G."/>
            <person name="Sun C."/>
            <person name="Schmutz J."/>
            <person name="Leebens-Mack J.H."/>
            <person name="Li F.W."/>
            <person name="Wang L."/>
        </authorList>
    </citation>
    <scope>NUCLEOTIDE SEQUENCE [LARGE SCALE GENOMIC DNA]</scope>
    <source>
        <strain evidence="2">cv. PW_Plant_1</strain>
    </source>
</reference>
<evidence type="ECO:0000313" key="1">
    <source>
        <dbReference type="EMBL" id="KAJ7521875.1"/>
    </source>
</evidence>
<name>A0ACC2AWH6_DIPCM</name>
<organism evidence="1 2">
    <name type="scientific">Diphasiastrum complanatum</name>
    <name type="common">Issler's clubmoss</name>
    <name type="synonym">Lycopodium complanatum</name>
    <dbReference type="NCBI Taxonomy" id="34168"/>
    <lineage>
        <taxon>Eukaryota</taxon>
        <taxon>Viridiplantae</taxon>
        <taxon>Streptophyta</taxon>
        <taxon>Embryophyta</taxon>
        <taxon>Tracheophyta</taxon>
        <taxon>Lycopodiopsida</taxon>
        <taxon>Lycopodiales</taxon>
        <taxon>Lycopodiaceae</taxon>
        <taxon>Lycopodioideae</taxon>
        <taxon>Diphasiastrum</taxon>
    </lineage>
</organism>
<dbReference type="EMBL" id="CM055110">
    <property type="protein sequence ID" value="KAJ7521875.1"/>
    <property type="molecule type" value="Genomic_DNA"/>
</dbReference>
<accession>A0ACC2AWH6</accession>
<proteinExistence type="predicted"/>
<evidence type="ECO:0000313" key="2">
    <source>
        <dbReference type="Proteomes" id="UP001162992"/>
    </source>
</evidence>
<keyword evidence="2" id="KW-1185">Reference proteome</keyword>
<dbReference type="Proteomes" id="UP001162992">
    <property type="component" value="Chromosome 19"/>
</dbReference>
<protein>
    <submittedName>
        <fullName evidence="1">Uncharacterized protein</fullName>
    </submittedName>
</protein>
<sequence>MIEQRYPPLSKMFWESSQRSTRVFQLLLVIVGITVPNLVAIYLFTAANSCRSQSQDSSLSHRGYLNGAQRWPNQLNETQEDLRKTQKELIKVRQELEASLQVIQGIAANLLLSTSQHQGSEVSASNTWPPQLSSLAKELQEFVAVRKLPLGYNPSLNADIIVGAMGFGCFNPNLKPDIAKYMHYRVGADCPDDESLAQKLLLHGCEPLPRRRCFARMPSDPEEPLELPTSLWESPSDDSILWTAYSCKSFDCLNARAKKKVFADCLDCFDLQGRERRRWVMPESNVDFSIADVLAFKQGTLRIGLDIGGGTGSFAARMWEHNVTIVTSTLNLGGPFNNFIGHRGIVPLFLTISQRFPFFDNTLDIVHSMHVLSNWIPTESLEFTFYDIDRILRPGGLLWIDRFFCKSPQLNSTYAPMIERLGYKKLRWETAAKLDRGPQLQEYYLSALLEKPLKRGAVL</sequence>